<feature type="binding site" evidence="9">
    <location>
        <begin position="186"/>
        <end position="187"/>
    </location>
    <ligand>
        <name>2-[(2R,5Z)-2-carboxy-4-methylthiazol-5(2H)-ylidene]ethyl phosphate</name>
        <dbReference type="ChEBI" id="CHEBI:62899"/>
    </ligand>
</feature>
<evidence type="ECO:0000256" key="8">
    <source>
        <dbReference type="ARBA" id="ARBA00047883"/>
    </source>
</evidence>
<evidence type="ECO:0000256" key="6">
    <source>
        <dbReference type="ARBA" id="ARBA00047334"/>
    </source>
</evidence>
<dbReference type="EMBL" id="BKBI01000009">
    <property type="protein sequence ID" value="GEQ35936.1"/>
    <property type="molecule type" value="Genomic_DNA"/>
</dbReference>
<evidence type="ECO:0000256" key="1">
    <source>
        <dbReference type="ARBA" id="ARBA00005165"/>
    </source>
</evidence>
<dbReference type="GO" id="GO:0000287">
    <property type="term" value="F:magnesium ion binding"/>
    <property type="evidence" value="ECO:0007669"/>
    <property type="project" value="UniProtKB-UniRule"/>
</dbReference>
<protein>
    <recommendedName>
        <fullName evidence="9">Thiamine-phosphate synthase</fullName>
        <shortName evidence="9">TP synthase</shortName>
        <shortName evidence="9">TPS</shortName>
        <ecNumber evidence="9">2.5.1.3</ecNumber>
    </recommendedName>
    <alternativeName>
        <fullName evidence="9">Thiamine-phosphate pyrophosphorylase</fullName>
        <shortName evidence="9">TMP pyrophosphorylase</shortName>
        <shortName evidence="9">TMP-PPase</shortName>
    </alternativeName>
</protein>
<gene>
    <name evidence="9 13" type="primary">thiE</name>
    <name evidence="13" type="ORF">M132T_14440</name>
</gene>
<evidence type="ECO:0000256" key="3">
    <source>
        <dbReference type="ARBA" id="ARBA00022723"/>
    </source>
</evidence>
<keyword evidence="4 9" id="KW-0460">Magnesium</keyword>
<evidence type="ECO:0000256" key="11">
    <source>
        <dbReference type="RuleBase" id="RU004253"/>
    </source>
</evidence>
<sequence>MGKMKELALYLVTGRYDFSGEEFLNIIETACQNGITMVQLREKDITTNRFYELAVAVKQITDYHDIPLIINDRVDICLAVDAAGVHIGDDEMPVKVVRSLIGNEKILGVSAKSIERGKKAEKDGADYLGVGAIFPTETKKDPDRTTIETLNNIAEAVNIPIVAIGGIKESNIETFKHTAISGVAVVSEVMLAEQVSPKVQKLKKVVEQILEGRE</sequence>
<dbReference type="FunFam" id="3.20.20.70:FF:000096">
    <property type="entry name" value="Thiamine-phosphate synthase"/>
    <property type="match status" value="1"/>
</dbReference>
<dbReference type="InterPro" id="IPR013785">
    <property type="entry name" value="Aldolase_TIM"/>
</dbReference>
<feature type="binding site" evidence="9">
    <location>
        <position position="71"/>
    </location>
    <ligand>
        <name>4-amino-2-methyl-5-(diphosphooxymethyl)pyrimidine</name>
        <dbReference type="ChEBI" id="CHEBI:57841"/>
    </ligand>
</feature>
<dbReference type="GO" id="GO:0005737">
    <property type="term" value="C:cytoplasm"/>
    <property type="evidence" value="ECO:0007669"/>
    <property type="project" value="TreeGrafter"/>
</dbReference>
<dbReference type="Proteomes" id="UP000887127">
    <property type="component" value="Unassembled WGS sequence"/>
</dbReference>
<proteinExistence type="inferred from homology"/>
<dbReference type="Pfam" id="PF02581">
    <property type="entry name" value="TMP-TENI"/>
    <property type="match status" value="1"/>
</dbReference>
<dbReference type="SUPFAM" id="SSF51391">
    <property type="entry name" value="Thiamin phosphate synthase"/>
    <property type="match status" value="1"/>
</dbReference>
<dbReference type="AlphaFoldDB" id="A0AAV3W9A9"/>
<comment type="catalytic activity">
    <reaction evidence="8 9 10">
        <text>2-[(2R,5Z)-2-carboxy-4-methylthiazol-5(2H)-ylidene]ethyl phosphate + 4-amino-2-methyl-5-(diphosphooxymethyl)pyrimidine + 2 H(+) = thiamine phosphate + CO2 + diphosphate</text>
        <dbReference type="Rhea" id="RHEA:47844"/>
        <dbReference type="ChEBI" id="CHEBI:15378"/>
        <dbReference type="ChEBI" id="CHEBI:16526"/>
        <dbReference type="ChEBI" id="CHEBI:33019"/>
        <dbReference type="ChEBI" id="CHEBI:37575"/>
        <dbReference type="ChEBI" id="CHEBI:57841"/>
        <dbReference type="ChEBI" id="CHEBI:62899"/>
        <dbReference type="EC" id="2.5.1.3"/>
    </reaction>
</comment>
<dbReference type="GO" id="GO:0004789">
    <property type="term" value="F:thiamine-phosphate diphosphorylase activity"/>
    <property type="evidence" value="ECO:0007669"/>
    <property type="project" value="UniProtKB-UniRule"/>
</dbReference>
<dbReference type="CDD" id="cd00564">
    <property type="entry name" value="TMP_TenI"/>
    <property type="match status" value="1"/>
</dbReference>
<dbReference type="HAMAP" id="MF_00097">
    <property type="entry name" value="TMP_synthase"/>
    <property type="match status" value="1"/>
</dbReference>
<dbReference type="Gene3D" id="3.20.20.70">
    <property type="entry name" value="Aldolase class I"/>
    <property type="match status" value="1"/>
</dbReference>
<feature type="binding site" evidence="9">
    <location>
        <position position="72"/>
    </location>
    <ligand>
        <name>Mg(2+)</name>
        <dbReference type="ChEBI" id="CHEBI:18420"/>
    </ligand>
</feature>
<comment type="catalytic activity">
    <reaction evidence="6 9 10">
        <text>4-methyl-5-(2-phosphooxyethyl)-thiazole + 4-amino-2-methyl-5-(diphosphooxymethyl)pyrimidine + H(+) = thiamine phosphate + diphosphate</text>
        <dbReference type="Rhea" id="RHEA:22328"/>
        <dbReference type="ChEBI" id="CHEBI:15378"/>
        <dbReference type="ChEBI" id="CHEBI:33019"/>
        <dbReference type="ChEBI" id="CHEBI:37575"/>
        <dbReference type="ChEBI" id="CHEBI:57841"/>
        <dbReference type="ChEBI" id="CHEBI:58296"/>
        <dbReference type="EC" id="2.5.1.3"/>
    </reaction>
</comment>
<dbReference type="GO" id="GO:0009229">
    <property type="term" value="P:thiamine diphosphate biosynthetic process"/>
    <property type="evidence" value="ECO:0007669"/>
    <property type="project" value="UniProtKB-UniRule"/>
</dbReference>
<evidence type="ECO:0000256" key="5">
    <source>
        <dbReference type="ARBA" id="ARBA00022977"/>
    </source>
</evidence>
<feature type="binding site" evidence="9">
    <location>
        <position position="110"/>
    </location>
    <ligand>
        <name>4-amino-2-methyl-5-(diphosphooxymethyl)pyrimidine</name>
        <dbReference type="ChEBI" id="CHEBI:57841"/>
    </ligand>
</feature>
<evidence type="ECO:0000256" key="10">
    <source>
        <dbReference type="RuleBase" id="RU003826"/>
    </source>
</evidence>
<comment type="pathway">
    <text evidence="1 9 11">Cofactor biosynthesis; thiamine diphosphate biosynthesis; thiamine phosphate from 4-amino-2-methyl-5-diphosphomethylpyrimidine and 4-methyl-5-(2-phosphoethyl)-thiazole: step 1/1.</text>
</comment>
<accession>A0AAV3W9A9</accession>
<dbReference type="PANTHER" id="PTHR20857">
    <property type="entry name" value="THIAMINE-PHOSPHATE PYROPHOSPHORYLASE"/>
    <property type="match status" value="1"/>
</dbReference>
<evidence type="ECO:0000256" key="2">
    <source>
        <dbReference type="ARBA" id="ARBA00022679"/>
    </source>
</evidence>
<keyword evidence="2 9" id="KW-0808">Transferase</keyword>
<name>A0AAV3W9A9_9LACT</name>
<dbReference type="EC" id="2.5.1.3" evidence="9"/>
<dbReference type="InterPro" id="IPR036206">
    <property type="entry name" value="ThiamineP_synth_sf"/>
</dbReference>
<dbReference type="RefSeq" id="WP_176935320.1">
    <property type="nucleotide sequence ID" value="NZ_BJVX01000007.1"/>
</dbReference>
<comment type="catalytic activity">
    <reaction evidence="7 9 10">
        <text>2-(2-carboxy-4-methylthiazol-5-yl)ethyl phosphate + 4-amino-2-methyl-5-(diphosphooxymethyl)pyrimidine + 2 H(+) = thiamine phosphate + CO2 + diphosphate</text>
        <dbReference type="Rhea" id="RHEA:47848"/>
        <dbReference type="ChEBI" id="CHEBI:15378"/>
        <dbReference type="ChEBI" id="CHEBI:16526"/>
        <dbReference type="ChEBI" id="CHEBI:33019"/>
        <dbReference type="ChEBI" id="CHEBI:37575"/>
        <dbReference type="ChEBI" id="CHEBI:57841"/>
        <dbReference type="ChEBI" id="CHEBI:62890"/>
        <dbReference type="EC" id="2.5.1.3"/>
    </reaction>
</comment>
<dbReference type="InterPro" id="IPR022998">
    <property type="entry name" value="ThiamineP_synth_TenI"/>
</dbReference>
<dbReference type="GO" id="GO:0009228">
    <property type="term" value="P:thiamine biosynthetic process"/>
    <property type="evidence" value="ECO:0007669"/>
    <property type="project" value="UniProtKB-KW"/>
</dbReference>
<evidence type="ECO:0000259" key="12">
    <source>
        <dbReference type="Pfam" id="PF02581"/>
    </source>
</evidence>
<feature type="binding site" evidence="9">
    <location>
        <begin position="136"/>
        <end position="138"/>
    </location>
    <ligand>
        <name>2-[(2R,5Z)-2-carboxy-4-methylthiazol-5(2H)-ylidene]ethyl phosphate</name>
        <dbReference type="ChEBI" id="CHEBI:62899"/>
    </ligand>
</feature>
<feature type="binding site" evidence="9">
    <location>
        <begin position="39"/>
        <end position="43"/>
    </location>
    <ligand>
        <name>4-amino-2-methyl-5-(diphosphooxymethyl)pyrimidine</name>
        <dbReference type="ChEBI" id="CHEBI:57841"/>
    </ligand>
</feature>
<evidence type="ECO:0000313" key="14">
    <source>
        <dbReference type="Proteomes" id="UP000887127"/>
    </source>
</evidence>
<keyword evidence="5 9" id="KW-0784">Thiamine biosynthesis</keyword>
<keyword evidence="3 9" id="KW-0479">Metal-binding</keyword>
<dbReference type="GeneID" id="96911239"/>
<comment type="cofactor">
    <cofactor evidence="9">
        <name>Mg(2+)</name>
        <dbReference type="ChEBI" id="CHEBI:18420"/>
    </cofactor>
    <text evidence="9">Binds 1 Mg(2+) ion per subunit.</text>
</comment>
<feature type="binding site" evidence="9">
    <location>
        <position position="139"/>
    </location>
    <ligand>
        <name>4-amino-2-methyl-5-(diphosphooxymethyl)pyrimidine</name>
        <dbReference type="ChEBI" id="CHEBI:57841"/>
    </ligand>
</feature>
<dbReference type="InterPro" id="IPR034291">
    <property type="entry name" value="TMP_synthase"/>
</dbReference>
<feature type="binding site" evidence="9">
    <location>
        <position position="166"/>
    </location>
    <ligand>
        <name>2-[(2R,5Z)-2-carboxy-4-methylthiazol-5(2H)-ylidene]ethyl phosphate</name>
        <dbReference type="ChEBI" id="CHEBI:62899"/>
    </ligand>
</feature>
<evidence type="ECO:0000256" key="7">
    <source>
        <dbReference type="ARBA" id="ARBA00047851"/>
    </source>
</evidence>
<evidence type="ECO:0000313" key="13">
    <source>
        <dbReference type="EMBL" id="GEQ35936.1"/>
    </source>
</evidence>
<organism evidence="13 14">
    <name type="scientific">Marinilactibacillus psychrotolerans</name>
    <dbReference type="NCBI Taxonomy" id="191770"/>
    <lineage>
        <taxon>Bacteria</taxon>
        <taxon>Bacillati</taxon>
        <taxon>Bacillota</taxon>
        <taxon>Bacilli</taxon>
        <taxon>Lactobacillales</taxon>
        <taxon>Carnobacteriaceae</taxon>
        <taxon>Marinilactibacillus</taxon>
    </lineage>
</organism>
<comment type="function">
    <text evidence="9">Condenses 4-methyl-5-(beta-hydroxyethyl)thiazole monophosphate (THZ-P) and 2-methyl-4-amino-5-hydroxymethyl pyrimidine pyrophosphate (HMP-PP) to form thiamine monophosphate (TMP).</text>
</comment>
<evidence type="ECO:0000256" key="4">
    <source>
        <dbReference type="ARBA" id="ARBA00022842"/>
    </source>
</evidence>
<feature type="domain" description="Thiamine phosphate synthase/TenI" evidence="12">
    <location>
        <begin position="9"/>
        <end position="189"/>
    </location>
</feature>
<evidence type="ECO:0000256" key="9">
    <source>
        <dbReference type="HAMAP-Rule" id="MF_00097"/>
    </source>
</evidence>
<feature type="binding site" evidence="9">
    <location>
        <position position="91"/>
    </location>
    <ligand>
        <name>Mg(2+)</name>
        <dbReference type="ChEBI" id="CHEBI:18420"/>
    </ligand>
</feature>
<comment type="similarity">
    <text evidence="9 10">Belongs to the thiamine-phosphate synthase family.</text>
</comment>
<dbReference type="PANTHER" id="PTHR20857:SF15">
    <property type="entry name" value="THIAMINE-PHOSPHATE SYNTHASE"/>
    <property type="match status" value="1"/>
</dbReference>
<reference evidence="13" key="1">
    <citation type="submission" date="2019-08" db="EMBL/GenBank/DDBJ databases">
        <title>Marinilactibacillus psychrotolerans M13-2T whole genome sequencing project.</title>
        <authorList>
            <person name="Ishikawa M."/>
            <person name="Suzuki T."/>
            <person name="Matsutani M."/>
        </authorList>
    </citation>
    <scope>NUCLEOTIDE SEQUENCE</scope>
    <source>
        <strain evidence="13">M13-2T</strain>
    </source>
</reference>
<comment type="caution">
    <text evidence="13">The sequence shown here is derived from an EMBL/GenBank/DDBJ whole genome shotgun (WGS) entry which is preliminary data.</text>
</comment>
<dbReference type="NCBIfam" id="TIGR00693">
    <property type="entry name" value="thiE"/>
    <property type="match status" value="1"/>
</dbReference>